<evidence type="ECO:0000313" key="2">
    <source>
        <dbReference type="EMBL" id="QJA45170.1"/>
    </source>
</evidence>
<feature type="coiled-coil region" evidence="1">
    <location>
        <begin position="521"/>
        <end position="548"/>
    </location>
</feature>
<feature type="coiled-coil region" evidence="1">
    <location>
        <begin position="227"/>
        <end position="317"/>
    </location>
</feature>
<evidence type="ECO:0000256" key="1">
    <source>
        <dbReference type="SAM" id="Coils"/>
    </source>
</evidence>
<dbReference type="PANTHER" id="PTHR32114">
    <property type="entry name" value="ABC TRANSPORTER ABCH.3"/>
    <property type="match status" value="1"/>
</dbReference>
<reference evidence="2" key="1">
    <citation type="submission" date="2020-03" db="EMBL/GenBank/DDBJ databases">
        <title>The deep terrestrial virosphere.</title>
        <authorList>
            <person name="Holmfeldt K."/>
            <person name="Nilsson E."/>
            <person name="Simone D."/>
            <person name="Lopez-Fernandez M."/>
            <person name="Wu X."/>
            <person name="de Brujin I."/>
            <person name="Lundin D."/>
            <person name="Andersson A."/>
            <person name="Bertilsson S."/>
            <person name="Dopson M."/>
        </authorList>
    </citation>
    <scope>NUCLEOTIDE SEQUENCE</scope>
    <source>
        <strain evidence="2">TM448A00186</strain>
    </source>
</reference>
<dbReference type="EMBL" id="MT143986">
    <property type="protein sequence ID" value="QJA45170.1"/>
    <property type="molecule type" value="Genomic_DNA"/>
</dbReference>
<dbReference type="Gene3D" id="3.40.50.300">
    <property type="entry name" value="P-loop containing nucleotide triphosphate hydrolases"/>
    <property type="match status" value="2"/>
</dbReference>
<dbReference type="InterPro" id="IPR027417">
    <property type="entry name" value="P-loop_NTPase"/>
</dbReference>
<dbReference type="AlphaFoldDB" id="A0A6H1ZDA8"/>
<keyword evidence="1" id="KW-0175">Coiled coil</keyword>
<dbReference type="SUPFAM" id="SSF52540">
    <property type="entry name" value="P-loop containing nucleoside triphosphate hydrolases"/>
    <property type="match status" value="1"/>
</dbReference>
<name>A0A6H1ZDA8_9ZZZZ</name>
<accession>A0A6H1ZDA8</accession>
<proteinExistence type="predicted"/>
<protein>
    <submittedName>
        <fullName evidence="2">Putative ATPase domain containing protein</fullName>
    </submittedName>
</protein>
<dbReference type="PANTHER" id="PTHR32114:SF2">
    <property type="entry name" value="ABC TRANSPORTER ABCH.3"/>
    <property type="match status" value="1"/>
</dbReference>
<sequence length="715" mass="82787">MVLLEEIMQIKSLTLKNYMCFDENVYIEFPLEDCSTLIIGNNQDSNGMSSNESGKTSFASAPFWILFGNHYSEDASADDVIRKGTTQCLGSLELIDNSDLIKITRKRGTTNTLEFYVNDRSMNENITVPSKVQETINNYFGIKGTPKQVINDFMSTNFLSYNSVDMFVSKRYKASDRFAFISRMFDLEKWMDCKDIAVSKMRDTSTPIDHMEGQLLVYKNTIDSIDCENLRSEINQNEMALKESEKELVNLEKQRDTAKAFEDLKQRYQEIHNNKESLSTNYTFSMLTRDKKINNVKVTLEDRNADLSSKKQQLADLPKAMPISDTDLKELRDKEKNLNSKVQENKYTISSLKNQIVDRQHQKEKGLECSECGANQILYNNKLIKFDMNILDEEIKKFNKEIDNLGIENSKIVKEVRDCECCILAAEDSLSLKSTRDTLDLSIEHILDYINLHKNEVKELLKEQAEYKSTYEIQVNELGVKLSQLKIQIDANISLSIYEIERQISSMRMVIQDCRSTINLNKDKIKQKETAQEQLNACKKEIDKLKKKRDTYKYWTKAFPEIRRMIIQSILPQIQEISNEYLKKIEAPFQITLDTLKELKTSGKLKEEFNIDVYDKITDTVMPIHMRSTGGRKRVGMAVCFALQDIKTDYQKKSFDFRFFDEFLDNIDETGVDLFLNLIENIKGQKLTISHNSKLAERFNKVITITKQNGVSTVV</sequence>
<organism evidence="2">
    <name type="scientific">viral metagenome</name>
    <dbReference type="NCBI Taxonomy" id="1070528"/>
    <lineage>
        <taxon>unclassified sequences</taxon>
        <taxon>metagenomes</taxon>
        <taxon>organismal metagenomes</taxon>
    </lineage>
</organism>
<gene>
    <name evidence="2" type="ORF">TM448A00186_0082</name>
</gene>